<sequence>MAEHDNINASSINQDEAWVIDSIKKAIAMPPPSSSARIHKVPEILVRETSHYENYYVPKVVSIGPYHYGQLKLQSVEKLKPGFTTELLLRYNVSLGDMYKKLGQANTVHELRKLYEENSTDHLSDKEFTRMMLLDGCFILYFIRFIYGEQNCPELRSHQIVLVQQDLFLLENQIPFRVLKEMMELIKLDRLEKFGSFFTDNILVPGRQKRGWCGFGTRSTQNDQNSGGESEQSVRFVADSLIHRLHFSLTRTSDSSEKRSRNVITPKQHIFRLFNCNNTSTQHKGRRRNVFLEKKEISNRCTFRNVNELVDVGIRFKPSSVMSFAHIKFAGRWWRFSADVKLPPITVDDSTKTILLNLIAYEMCSDDAQSWVTSYICLLDSLIDHPEDVKALRKAGVLENSLGSDEEVAKLFNEIGTDLVPNNLAYKKAKNKIQRHYESLKNTWLSELKHEYVKSPWSFLALVGAVMALFLSAVQTYFTVWSPKGECDDLCMFLKMNHRL</sequence>
<gene>
    <name evidence="1" type="ORF">L2E82_01063</name>
</gene>
<protein>
    <submittedName>
        <fullName evidence="1">Uncharacterized protein</fullName>
    </submittedName>
</protein>
<organism evidence="1 2">
    <name type="scientific">Cichorium intybus</name>
    <name type="common">Chicory</name>
    <dbReference type="NCBI Taxonomy" id="13427"/>
    <lineage>
        <taxon>Eukaryota</taxon>
        <taxon>Viridiplantae</taxon>
        <taxon>Streptophyta</taxon>
        <taxon>Embryophyta</taxon>
        <taxon>Tracheophyta</taxon>
        <taxon>Spermatophyta</taxon>
        <taxon>Magnoliopsida</taxon>
        <taxon>eudicotyledons</taxon>
        <taxon>Gunneridae</taxon>
        <taxon>Pentapetalae</taxon>
        <taxon>asterids</taxon>
        <taxon>campanulids</taxon>
        <taxon>Asterales</taxon>
        <taxon>Asteraceae</taxon>
        <taxon>Cichorioideae</taxon>
        <taxon>Cichorieae</taxon>
        <taxon>Cichoriinae</taxon>
        <taxon>Cichorium</taxon>
    </lineage>
</organism>
<dbReference type="EMBL" id="CM042009">
    <property type="protein sequence ID" value="KAI3788302.1"/>
    <property type="molecule type" value="Genomic_DNA"/>
</dbReference>
<name>A0ACB9GXW8_CICIN</name>
<keyword evidence="2" id="KW-1185">Reference proteome</keyword>
<reference evidence="1 2" key="2">
    <citation type="journal article" date="2022" name="Mol. Ecol. Resour.">
        <title>The genomes of chicory, endive, great burdock and yacon provide insights into Asteraceae paleo-polyploidization history and plant inulin production.</title>
        <authorList>
            <person name="Fan W."/>
            <person name="Wang S."/>
            <person name="Wang H."/>
            <person name="Wang A."/>
            <person name="Jiang F."/>
            <person name="Liu H."/>
            <person name="Zhao H."/>
            <person name="Xu D."/>
            <person name="Zhang Y."/>
        </authorList>
    </citation>
    <scope>NUCLEOTIDE SEQUENCE [LARGE SCALE GENOMIC DNA]</scope>
    <source>
        <strain evidence="2">cv. Punajuju</strain>
        <tissue evidence="1">Leaves</tissue>
    </source>
</reference>
<proteinExistence type="predicted"/>
<reference evidence="2" key="1">
    <citation type="journal article" date="2022" name="Mol. Ecol. Resour.">
        <title>The genomes of chicory, endive, great burdock and yacon provide insights into Asteraceae palaeo-polyploidization history and plant inulin production.</title>
        <authorList>
            <person name="Fan W."/>
            <person name="Wang S."/>
            <person name="Wang H."/>
            <person name="Wang A."/>
            <person name="Jiang F."/>
            <person name="Liu H."/>
            <person name="Zhao H."/>
            <person name="Xu D."/>
            <person name="Zhang Y."/>
        </authorList>
    </citation>
    <scope>NUCLEOTIDE SEQUENCE [LARGE SCALE GENOMIC DNA]</scope>
    <source>
        <strain evidence="2">cv. Punajuju</strain>
    </source>
</reference>
<evidence type="ECO:0000313" key="2">
    <source>
        <dbReference type="Proteomes" id="UP001055811"/>
    </source>
</evidence>
<evidence type="ECO:0000313" key="1">
    <source>
        <dbReference type="EMBL" id="KAI3788302.1"/>
    </source>
</evidence>
<dbReference type="Proteomes" id="UP001055811">
    <property type="component" value="Linkage Group LG01"/>
</dbReference>
<accession>A0ACB9GXW8</accession>
<comment type="caution">
    <text evidence="1">The sequence shown here is derived from an EMBL/GenBank/DDBJ whole genome shotgun (WGS) entry which is preliminary data.</text>
</comment>